<evidence type="ECO:0000259" key="1">
    <source>
        <dbReference type="PROSITE" id="PS50181"/>
    </source>
</evidence>
<proteinExistence type="predicted"/>
<comment type="caution">
    <text evidence="2">The sequence shown here is derived from an EMBL/GenBank/DDBJ whole genome shotgun (WGS) entry which is preliminary data.</text>
</comment>
<evidence type="ECO:0000313" key="2">
    <source>
        <dbReference type="EMBL" id="KAK3058555.1"/>
    </source>
</evidence>
<dbReference type="Gene3D" id="1.20.1280.50">
    <property type="match status" value="1"/>
</dbReference>
<dbReference type="SMART" id="SM00256">
    <property type="entry name" value="FBOX"/>
    <property type="match status" value="1"/>
</dbReference>
<sequence>MAGQSAGSTEPDLFSSLPVEMLVNVLSHLPTKEMCKARGLSKTIKAIVDNNAAAIARPNIRFHQQRIKSDYEMLVDIGNLQFGEVIKRFISYYGFMRASTARTDILWRLVLHHTEINHGRDPGEGPSRHVVVDVWAAIECVLDEAASHAPGTDWLLNKINRIESHKSRMLELDAAFGTDHFGQLIESWKLL</sequence>
<evidence type="ECO:0000313" key="3">
    <source>
        <dbReference type="Proteomes" id="UP001271007"/>
    </source>
</evidence>
<keyword evidence="3" id="KW-1185">Reference proteome</keyword>
<accession>A0AAJ0GJ11</accession>
<organism evidence="2 3">
    <name type="scientific">Extremus antarcticus</name>
    <dbReference type="NCBI Taxonomy" id="702011"/>
    <lineage>
        <taxon>Eukaryota</taxon>
        <taxon>Fungi</taxon>
        <taxon>Dikarya</taxon>
        <taxon>Ascomycota</taxon>
        <taxon>Pezizomycotina</taxon>
        <taxon>Dothideomycetes</taxon>
        <taxon>Dothideomycetidae</taxon>
        <taxon>Mycosphaerellales</taxon>
        <taxon>Extremaceae</taxon>
        <taxon>Extremus</taxon>
    </lineage>
</organism>
<dbReference type="PROSITE" id="PS50181">
    <property type="entry name" value="FBOX"/>
    <property type="match status" value="1"/>
</dbReference>
<dbReference type="SUPFAM" id="SSF81383">
    <property type="entry name" value="F-box domain"/>
    <property type="match status" value="1"/>
</dbReference>
<gene>
    <name evidence="2" type="ORF">LTR09_000119</name>
</gene>
<dbReference type="Pfam" id="PF00646">
    <property type="entry name" value="F-box"/>
    <property type="match status" value="1"/>
</dbReference>
<dbReference type="AlphaFoldDB" id="A0AAJ0GJ11"/>
<dbReference type="InterPro" id="IPR036047">
    <property type="entry name" value="F-box-like_dom_sf"/>
</dbReference>
<reference evidence="2" key="1">
    <citation type="submission" date="2023-04" db="EMBL/GenBank/DDBJ databases">
        <title>Black Yeasts Isolated from many extreme environments.</title>
        <authorList>
            <person name="Coleine C."/>
            <person name="Stajich J.E."/>
            <person name="Selbmann L."/>
        </authorList>
    </citation>
    <scope>NUCLEOTIDE SEQUENCE</scope>
    <source>
        <strain evidence="2">CCFEE 5312</strain>
    </source>
</reference>
<dbReference type="InterPro" id="IPR001810">
    <property type="entry name" value="F-box_dom"/>
</dbReference>
<dbReference type="EMBL" id="JAWDJX010000001">
    <property type="protein sequence ID" value="KAK3058555.1"/>
    <property type="molecule type" value="Genomic_DNA"/>
</dbReference>
<feature type="domain" description="F-box" evidence="1">
    <location>
        <begin position="11"/>
        <end position="65"/>
    </location>
</feature>
<name>A0AAJ0GJ11_9PEZI</name>
<protein>
    <recommendedName>
        <fullName evidence="1">F-box domain-containing protein</fullName>
    </recommendedName>
</protein>
<dbReference type="Proteomes" id="UP001271007">
    <property type="component" value="Unassembled WGS sequence"/>
</dbReference>